<gene>
    <name evidence="2" type="ORF">LCGC14_1394330</name>
</gene>
<dbReference type="AlphaFoldDB" id="A0A0F9KJU6"/>
<sequence>MNVDEEQIKSILGKIDSIDEYQKTNDKPIKFSLNYNSLLGRVNGYDPNIRVEEMQTFEPKIQGPKDIANEILEQKTILLEIGLVTLMERYTVFGPFYQYPKTFYIGPSQFDKGVLKVNESDKNRPLIRDIDRVIWVKLSSKASYVGYIDLFHDYYEIGKVKSEWLVYVPEEFTDEVNVKDVKNDIQAIFDNLFFDGKAYEILQVKNDKKNQISSYDVLPKSTFLGAGGYHLDFLWIIEQLARNRNTMNLKDMQLIPILEFPKDSGIIDFNREYMLASTLIGHMGFVNPLNPEQKLHPVPLGIINPDKLNRVLLNIVLKKESISINEKHNLLENTYTESESESESESGSKSNDDNDLINFNIINNTGFVHNHDNNNDNSLSLSSSDEKEYIGLFSNGDTLESSSDDNSQ</sequence>
<protein>
    <submittedName>
        <fullName evidence="2">Uncharacterized protein</fullName>
    </submittedName>
</protein>
<name>A0A0F9KJU6_9ZZZZ</name>
<evidence type="ECO:0000313" key="2">
    <source>
        <dbReference type="EMBL" id="KKM75031.1"/>
    </source>
</evidence>
<accession>A0A0F9KJU6</accession>
<organism evidence="2">
    <name type="scientific">marine sediment metagenome</name>
    <dbReference type="NCBI Taxonomy" id="412755"/>
    <lineage>
        <taxon>unclassified sequences</taxon>
        <taxon>metagenomes</taxon>
        <taxon>ecological metagenomes</taxon>
    </lineage>
</organism>
<proteinExistence type="predicted"/>
<evidence type="ECO:0000256" key="1">
    <source>
        <dbReference type="SAM" id="MobiDB-lite"/>
    </source>
</evidence>
<feature type="region of interest" description="Disordered" evidence="1">
    <location>
        <begin position="333"/>
        <end position="355"/>
    </location>
</feature>
<dbReference type="EMBL" id="LAZR01009044">
    <property type="protein sequence ID" value="KKM75031.1"/>
    <property type="molecule type" value="Genomic_DNA"/>
</dbReference>
<comment type="caution">
    <text evidence="2">The sequence shown here is derived from an EMBL/GenBank/DDBJ whole genome shotgun (WGS) entry which is preliminary data.</text>
</comment>
<reference evidence="2" key="1">
    <citation type="journal article" date="2015" name="Nature">
        <title>Complex archaea that bridge the gap between prokaryotes and eukaryotes.</title>
        <authorList>
            <person name="Spang A."/>
            <person name="Saw J.H."/>
            <person name="Jorgensen S.L."/>
            <person name="Zaremba-Niedzwiedzka K."/>
            <person name="Martijn J."/>
            <person name="Lind A.E."/>
            <person name="van Eijk R."/>
            <person name="Schleper C."/>
            <person name="Guy L."/>
            <person name="Ettema T.J."/>
        </authorList>
    </citation>
    <scope>NUCLEOTIDE SEQUENCE</scope>
</reference>